<dbReference type="Proteomes" id="UP000619761">
    <property type="component" value="Unassembled WGS sequence"/>
</dbReference>
<name>A0ABQ3ARF0_9GAMM</name>
<protein>
    <submittedName>
        <fullName evidence="5">GntR family transcriptional regulator</fullName>
    </submittedName>
</protein>
<dbReference type="InterPro" id="IPR008920">
    <property type="entry name" value="TF_FadR/GntR_C"/>
</dbReference>
<organism evidence="5 6">
    <name type="scientific">Cellvibrio zantedeschiae</name>
    <dbReference type="NCBI Taxonomy" id="1237077"/>
    <lineage>
        <taxon>Bacteria</taxon>
        <taxon>Pseudomonadati</taxon>
        <taxon>Pseudomonadota</taxon>
        <taxon>Gammaproteobacteria</taxon>
        <taxon>Cellvibrionales</taxon>
        <taxon>Cellvibrionaceae</taxon>
        <taxon>Cellvibrio</taxon>
    </lineage>
</organism>
<dbReference type="Gene3D" id="1.20.120.530">
    <property type="entry name" value="GntR ligand-binding domain-like"/>
    <property type="match status" value="1"/>
</dbReference>
<dbReference type="SMART" id="SM00345">
    <property type="entry name" value="HTH_GNTR"/>
    <property type="match status" value="1"/>
</dbReference>
<dbReference type="SUPFAM" id="SSF46785">
    <property type="entry name" value="Winged helix' DNA-binding domain"/>
    <property type="match status" value="1"/>
</dbReference>
<dbReference type="Pfam" id="PF07729">
    <property type="entry name" value="FCD"/>
    <property type="match status" value="1"/>
</dbReference>
<keyword evidence="2" id="KW-0238">DNA-binding</keyword>
<dbReference type="PRINTS" id="PR00035">
    <property type="entry name" value="HTHGNTR"/>
</dbReference>
<dbReference type="InterPro" id="IPR036388">
    <property type="entry name" value="WH-like_DNA-bd_sf"/>
</dbReference>
<comment type="caution">
    <text evidence="5">The sequence shown here is derived from an EMBL/GenBank/DDBJ whole genome shotgun (WGS) entry which is preliminary data.</text>
</comment>
<evidence type="ECO:0000256" key="2">
    <source>
        <dbReference type="ARBA" id="ARBA00023125"/>
    </source>
</evidence>
<accession>A0ABQ3ARF0</accession>
<gene>
    <name evidence="5" type="ORF">GCM10011613_05900</name>
</gene>
<dbReference type="PANTHER" id="PTHR43537:SF5">
    <property type="entry name" value="UXU OPERON TRANSCRIPTIONAL REGULATOR"/>
    <property type="match status" value="1"/>
</dbReference>
<dbReference type="EMBL" id="BMYZ01000001">
    <property type="protein sequence ID" value="GGY64910.1"/>
    <property type="molecule type" value="Genomic_DNA"/>
</dbReference>
<evidence type="ECO:0000259" key="4">
    <source>
        <dbReference type="PROSITE" id="PS50949"/>
    </source>
</evidence>
<dbReference type="CDD" id="cd07377">
    <property type="entry name" value="WHTH_GntR"/>
    <property type="match status" value="1"/>
</dbReference>
<dbReference type="PANTHER" id="PTHR43537">
    <property type="entry name" value="TRANSCRIPTIONAL REGULATOR, GNTR FAMILY"/>
    <property type="match status" value="1"/>
</dbReference>
<reference evidence="6" key="1">
    <citation type="journal article" date="2019" name="Int. J. Syst. Evol. Microbiol.">
        <title>The Global Catalogue of Microorganisms (GCM) 10K type strain sequencing project: providing services to taxonomists for standard genome sequencing and annotation.</title>
        <authorList>
            <consortium name="The Broad Institute Genomics Platform"/>
            <consortium name="The Broad Institute Genome Sequencing Center for Infectious Disease"/>
            <person name="Wu L."/>
            <person name="Ma J."/>
        </authorList>
    </citation>
    <scope>NUCLEOTIDE SEQUENCE [LARGE SCALE GENOMIC DNA]</scope>
    <source>
        <strain evidence="6">KCTC 32239</strain>
    </source>
</reference>
<dbReference type="Pfam" id="PF00392">
    <property type="entry name" value="GntR"/>
    <property type="match status" value="1"/>
</dbReference>
<feature type="domain" description="HTH gntR-type" evidence="4">
    <location>
        <begin position="20"/>
        <end position="87"/>
    </location>
</feature>
<dbReference type="PROSITE" id="PS50949">
    <property type="entry name" value="HTH_GNTR"/>
    <property type="match status" value="1"/>
</dbReference>
<dbReference type="SUPFAM" id="SSF48008">
    <property type="entry name" value="GntR ligand-binding domain-like"/>
    <property type="match status" value="1"/>
</dbReference>
<keyword evidence="6" id="KW-1185">Reference proteome</keyword>
<keyword evidence="3" id="KW-0804">Transcription</keyword>
<evidence type="ECO:0000256" key="3">
    <source>
        <dbReference type="ARBA" id="ARBA00023163"/>
    </source>
</evidence>
<evidence type="ECO:0000313" key="5">
    <source>
        <dbReference type="EMBL" id="GGY64910.1"/>
    </source>
</evidence>
<dbReference type="SMART" id="SM00895">
    <property type="entry name" value="FCD"/>
    <property type="match status" value="1"/>
</dbReference>
<sequence>MAKQPLITLRSDAKGLSFDRPTAIQIFGFVRDAIISMDLQPGQMISETSLANQFGVSRTPVREALIQLANIGFVEVLPQRGTYVTRFSMEKILESRFIREAIEVSVVSYLAENVTDEIIAEGEKIILEQKVAADDHDALAFQKLDDKFHQTLANHTKYARVAQVIEAEKAHMDRVRCLSLEDHDQFKRVLSQHTAIIKAIKSGVPEKATKAMSVHLKDVYNVLKVIPQVHPEYFV</sequence>
<dbReference type="InterPro" id="IPR036390">
    <property type="entry name" value="WH_DNA-bd_sf"/>
</dbReference>
<dbReference type="InterPro" id="IPR011711">
    <property type="entry name" value="GntR_C"/>
</dbReference>
<evidence type="ECO:0000256" key="1">
    <source>
        <dbReference type="ARBA" id="ARBA00023015"/>
    </source>
</evidence>
<evidence type="ECO:0000313" key="6">
    <source>
        <dbReference type="Proteomes" id="UP000619761"/>
    </source>
</evidence>
<dbReference type="InterPro" id="IPR000524">
    <property type="entry name" value="Tscrpt_reg_HTH_GntR"/>
</dbReference>
<dbReference type="Gene3D" id="1.10.10.10">
    <property type="entry name" value="Winged helix-like DNA-binding domain superfamily/Winged helix DNA-binding domain"/>
    <property type="match status" value="1"/>
</dbReference>
<keyword evidence="1" id="KW-0805">Transcription regulation</keyword>
<proteinExistence type="predicted"/>
<dbReference type="RefSeq" id="WP_189415957.1">
    <property type="nucleotide sequence ID" value="NZ_BMYZ01000001.1"/>
</dbReference>